<dbReference type="AlphaFoldDB" id="A0A1G7YAT4"/>
<dbReference type="PROSITE" id="PS51257">
    <property type="entry name" value="PROKAR_LIPOPROTEIN"/>
    <property type="match status" value="1"/>
</dbReference>
<evidence type="ECO:0008006" key="3">
    <source>
        <dbReference type="Google" id="ProtNLM"/>
    </source>
</evidence>
<keyword evidence="2" id="KW-1185">Reference proteome</keyword>
<evidence type="ECO:0000313" key="1">
    <source>
        <dbReference type="EMBL" id="SDG93598.1"/>
    </source>
</evidence>
<dbReference type="STRING" id="405671.SAMN05421827_11360"/>
<dbReference type="Gene3D" id="2.102.10.10">
    <property type="entry name" value="Rieske [2Fe-2S] iron-sulphur domain"/>
    <property type="match status" value="1"/>
</dbReference>
<dbReference type="GO" id="GO:0051537">
    <property type="term" value="F:2 iron, 2 sulfur cluster binding"/>
    <property type="evidence" value="ECO:0007669"/>
    <property type="project" value="InterPro"/>
</dbReference>
<evidence type="ECO:0000313" key="2">
    <source>
        <dbReference type="Proteomes" id="UP000199643"/>
    </source>
</evidence>
<sequence length="136" mass="14672">MMKYLYSILFILLMVTGCGKDGGYIPDVPVNYNVTITEFSLKAINNTVLVVPDKGVGGLLIVKTDFGYVCFDRCSTVNPEKICRVAPDDSGVTATDPCSGAKFLLYDGSPQKAPAQRSLKAYNVSLQGNTLIHVSN</sequence>
<accession>A0A1G7YAT4</accession>
<dbReference type="OrthoDB" id="1201186at2"/>
<dbReference type="Proteomes" id="UP000199643">
    <property type="component" value="Unassembled WGS sequence"/>
</dbReference>
<gene>
    <name evidence="1" type="ORF">SAMN05421827_11360</name>
</gene>
<organism evidence="1 2">
    <name type="scientific">Pedobacter terrae</name>
    <dbReference type="NCBI Taxonomy" id="405671"/>
    <lineage>
        <taxon>Bacteria</taxon>
        <taxon>Pseudomonadati</taxon>
        <taxon>Bacteroidota</taxon>
        <taxon>Sphingobacteriia</taxon>
        <taxon>Sphingobacteriales</taxon>
        <taxon>Sphingobacteriaceae</taxon>
        <taxon>Pedobacter</taxon>
    </lineage>
</organism>
<protein>
    <recommendedName>
        <fullName evidence="3">Nitrite reductase/ring-hydroxylating ferredoxin subunit</fullName>
    </recommendedName>
</protein>
<dbReference type="EMBL" id="FNCH01000013">
    <property type="protein sequence ID" value="SDG93598.1"/>
    <property type="molecule type" value="Genomic_DNA"/>
</dbReference>
<name>A0A1G7YAT4_9SPHI</name>
<reference evidence="2" key="1">
    <citation type="submission" date="2016-10" db="EMBL/GenBank/DDBJ databases">
        <authorList>
            <person name="Varghese N."/>
            <person name="Submissions S."/>
        </authorList>
    </citation>
    <scope>NUCLEOTIDE SEQUENCE [LARGE SCALE GENOMIC DNA]</scope>
    <source>
        <strain evidence="2">DSM 17933</strain>
    </source>
</reference>
<proteinExistence type="predicted"/>
<dbReference type="InterPro" id="IPR036922">
    <property type="entry name" value="Rieske_2Fe-2S_sf"/>
</dbReference>
<dbReference type="RefSeq" id="WP_090501756.1">
    <property type="nucleotide sequence ID" value="NZ_FNCH01000013.1"/>
</dbReference>